<dbReference type="InterPro" id="IPR006059">
    <property type="entry name" value="SBP"/>
</dbReference>
<evidence type="ECO:0000256" key="2">
    <source>
        <dbReference type="ARBA" id="ARBA00008520"/>
    </source>
</evidence>
<dbReference type="InterPro" id="IPR050490">
    <property type="entry name" value="Bact_solute-bd_prot1"/>
</dbReference>
<evidence type="ECO:0000256" key="1">
    <source>
        <dbReference type="ARBA" id="ARBA00004418"/>
    </source>
</evidence>
<dbReference type="STRING" id="1122252.SAMN05660443_2654"/>
<dbReference type="Proteomes" id="UP000199058">
    <property type="component" value="Unassembled WGS sequence"/>
</dbReference>
<protein>
    <submittedName>
        <fullName evidence="3">Carbohydrate ABC transporter substrate-binding protein, CUT1 family</fullName>
    </submittedName>
</protein>
<sequence>MRVRISQGLLLIGLVFMVGLASAELDQQILAKVKELQASGELAPNSVLRVTVKQGNRASFLGQQQQLRRQWEEATGMLLDLGLMPQKPAKKHLQENPNLDLIVARNSEYPDLYHQQLILPLDDLLAQLDLPFHEDDDFFLKAAQSRFAETTLAIPADGDLLLLYLRQDLLDDPEEQQAFLENYGYALAPPGTWQEYRDHLKFFHRPEENLYGSVELRDPQVAWMYWLPRFVSQAAPYYPLFDEQMKPLVNTPEGWAATESYLETLTFSPSKVHQPGSGYDAALPYFHRGEAYSLLITVAGAKLFNRNAELRESYSVYPLPGIQHSEGLVRRTSLAYGNNLVIPATSENPELALLFALWFTSPRISTQAISLSTSFVDPFRFSHFEQQKLLDVYGQAALNALQTSLPLAVPAGTGLPGNTAYLKSLNQALGQASRGELSAQQAMAQVEQEWEAITKSYGREKQRRLWQYQLALYPEKIEERGNE</sequence>
<dbReference type="Pfam" id="PF01547">
    <property type="entry name" value="SBP_bac_1"/>
    <property type="match status" value="1"/>
</dbReference>
<name>A0A1I1J7D0_9GAMM</name>
<dbReference type="AlphaFoldDB" id="A0A1I1J7D0"/>
<evidence type="ECO:0000313" key="4">
    <source>
        <dbReference type="Proteomes" id="UP000199058"/>
    </source>
</evidence>
<dbReference type="RefSeq" id="WP_143089520.1">
    <property type="nucleotide sequence ID" value="NZ_FOLH01000006.1"/>
</dbReference>
<accession>A0A1I1J7D0</accession>
<dbReference type="Gene3D" id="3.40.190.10">
    <property type="entry name" value="Periplasmic binding protein-like II"/>
    <property type="match status" value="2"/>
</dbReference>
<organism evidence="3 4">
    <name type="scientific">Marinospirillum celere</name>
    <dbReference type="NCBI Taxonomy" id="1122252"/>
    <lineage>
        <taxon>Bacteria</taxon>
        <taxon>Pseudomonadati</taxon>
        <taxon>Pseudomonadota</taxon>
        <taxon>Gammaproteobacteria</taxon>
        <taxon>Oceanospirillales</taxon>
        <taxon>Oceanospirillaceae</taxon>
        <taxon>Marinospirillum</taxon>
    </lineage>
</organism>
<gene>
    <name evidence="3" type="ORF">SAMN05660443_2654</name>
</gene>
<dbReference type="PANTHER" id="PTHR43649:SF12">
    <property type="entry name" value="DIACETYLCHITOBIOSE BINDING PROTEIN DASA"/>
    <property type="match status" value="1"/>
</dbReference>
<proteinExistence type="inferred from homology"/>
<dbReference type="PANTHER" id="PTHR43649">
    <property type="entry name" value="ARABINOSE-BINDING PROTEIN-RELATED"/>
    <property type="match status" value="1"/>
</dbReference>
<dbReference type="OrthoDB" id="9812682at2"/>
<comment type="similarity">
    <text evidence="2">Belongs to the bacterial solute-binding protein 1 family.</text>
</comment>
<evidence type="ECO:0000313" key="3">
    <source>
        <dbReference type="EMBL" id="SFC44454.1"/>
    </source>
</evidence>
<keyword evidence="4" id="KW-1185">Reference proteome</keyword>
<reference evidence="3 4" key="1">
    <citation type="submission" date="2016-10" db="EMBL/GenBank/DDBJ databases">
        <authorList>
            <person name="de Groot N.N."/>
        </authorList>
    </citation>
    <scope>NUCLEOTIDE SEQUENCE [LARGE SCALE GENOMIC DNA]</scope>
    <source>
        <strain evidence="3 4">DSM 18438</strain>
    </source>
</reference>
<dbReference type="EMBL" id="FOLH01000006">
    <property type="protein sequence ID" value="SFC44454.1"/>
    <property type="molecule type" value="Genomic_DNA"/>
</dbReference>
<comment type="subcellular location">
    <subcellularLocation>
        <location evidence="1">Periplasm</location>
    </subcellularLocation>
</comment>
<dbReference type="GO" id="GO:0042597">
    <property type="term" value="C:periplasmic space"/>
    <property type="evidence" value="ECO:0007669"/>
    <property type="project" value="UniProtKB-SubCell"/>
</dbReference>
<dbReference type="SUPFAM" id="SSF53850">
    <property type="entry name" value="Periplasmic binding protein-like II"/>
    <property type="match status" value="1"/>
</dbReference>